<organism evidence="2 3">
    <name type="scientific">Bordetella genomosp. 5</name>
    <dbReference type="NCBI Taxonomy" id="1395608"/>
    <lineage>
        <taxon>Bacteria</taxon>
        <taxon>Pseudomonadati</taxon>
        <taxon>Pseudomonadota</taxon>
        <taxon>Betaproteobacteria</taxon>
        <taxon>Burkholderiales</taxon>
        <taxon>Alcaligenaceae</taxon>
        <taxon>Bordetella</taxon>
    </lineage>
</organism>
<evidence type="ECO:0000256" key="1">
    <source>
        <dbReference type="SAM" id="MobiDB-lite"/>
    </source>
</evidence>
<evidence type="ECO:0000313" key="2">
    <source>
        <dbReference type="EMBL" id="OZI46670.1"/>
    </source>
</evidence>
<reference evidence="2 3" key="1">
    <citation type="submission" date="2017-05" db="EMBL/GenBank/DDBJ databases">
        <title>Complete and WGS of Bordetella genogroups.</title>
        <authorList>
            <person name="Spilker T."/>
            <person name="LiPuma J."/>
        </authorList>
    </citation>
    <scope>NUCLEOTIDE SEQUENCE [LARGE SCALE GENOMIC DNA]</scope>
    <source>
        <strain evidence="2 3">AU10456</strain>
    </source>
</reference>
<keyword evidence="3" id="KW-1185">Reference proteome</keyword>
<feature type="region of interest" description="Disordered" evidence="1">
    <location>
        <begin position="80"/>
        <end position="103"/>
    </location>
</feature>
<dbReference type="AlphaFoldDB" id="A0A261TC49"/>
<name>A0A261TC49_9BORD</name>
<gene>
    <name evidence="2" type="ORF">CAL25_18430</name>
</gene>
<dbReference type="OrthoDB" id="8657056at2"/>
<proteinExistence type="predicted"/>
<dbReference type="EMBL" id="NEVP01000011">
    <property type="protein sequence ID" value="OZI46670.1"/>
    <property type="molecule type" value="Genomic_DNA"/>
</dbReference>
<dbReference type="RefSeq" id="WP_094802508.1">
    <property type="nucleotide sequence ID" value="NZ_NEVP01000011.1"/>
</dbReference>
<sequence>MADNQQELNIQALIERADEVVRNCQRAIEDSDERLRRLGLDPAKVREVLAVQPLSEAQRAEAEKLYRQDMEDIEREVEQEANYARQRSEPRASGGVKRLRAMV</sequence>
<protein>
    <submittedName>
        <fullName evidence="2">Uncharacterized protein</fullName>
    </submittedName>
</protein>
<accession>A0A261TC49</accession>
<comment type="caution">
    <text evidence="2">The sequence shown here is derived from an EMBL/GenBank/DDBJ whole genome shotgun (WGS) entry which is preliminary data.</text>
</comment>
<evidence type="ECO:0000313" key="3">
    <source>
        <dbReference type="Proteomes" id="UP000216913"/>
    </source>
</evidence>
<dbReference type="Proteomes" id="UP000216913">
    <property type="component" value="Unassembled WGS sequence"/>
</dbReference>